<keyword evidence="12" id="KW-1185">Reference proteome</keyword>
<dbReference type="GO" id="GO:0005549">
    <property type="term" value="F:odorant binding"/>
    <property type="evidence" value="ECO:0007669"/>
    <property type="project" value="InterPro"/>
</dbReference>
<feature type="transmembrane region" description="Helical" evidence="10">
    <location>
        <begin position="21"/>
        <end position="41"/>
    </location>
</feature>
<dbReference type="GO" id="GO:0007165">
    <property type="term" value="P:signal transduction"/>
    <property type="evidence" value="ECO:0007669"/>
    <property type="project" value="UniProtKB-KW"/>
</dbReference>
<gene>
    <name evidence="11" type="ORF">O3M35_008356</name>
</gene>
<evidence type="ECO:0000256" key="6">
    <source>
        <dbReference type="ARBA" id="ARBA00022989"/>
    </source>
</evidence>
<keyword evidence="6 10" id="KW-1133">Transmembrane helix</keyword>
<evidence type="ECO:0000256" key="10">
    <source>
        <dbReference type="SAM" id="Phobius"/>
    </source>
</evidence>
<keyword evidence="3" id="KW-0716">Sensory transduction</keyword>
<keyword evidence="2" id="KW-1003">Cell membrane</keyword>
<dbReference type="Pfam" id="PF02949">
    <property type="entry name" value="7tm_6"/>
    <property type="match status" value="1"/>
</dbReference>
<comment type="subcellular location">
    <subcellularLocation>
        <location evidence="1">Cell membrane</location>
        <topology evidence="1">Multi-pass membrane protein</topology>
    </subcellularLocation>
</comment>
<evidence type="ECO:0000313" key="11">
    <source>
        <dbReference type="EMBL" id="KAK9506405.1"/>
    </source>
</evidence>
<dbReference type="AlphaFoldDB" id="A0AAW1D8A3"/>
<evidence type="ECO:0000313" key="12">
    <source>
        <dbReference type="Proteomes" id="UP001461498"/>
    </source>
</evidence>
<dbReference type="PANTHER" id="PTHR21137:SF35">
    <property type="entry name" value="ODORANT RECEPTOR 19A-RELATED"/>
    <property type="match status" value="1"/>
</dbReference>
<evidence type="ECO:0000256" key="2">
    <source>
        <dbReference type="ARBA" id="ARBA00022475"/>
    </source>
</evidence>
<accession>A0AAW1D8A3</accession>
<comment type="caution">
    <text evidence="11">The sequence shown here is derived from an EMBL/GenBank/DDBJ whole genome shotgun (WGS) entry which is preliminary data.</text>
</comment>
<evidence type="ECO:0000256" key="8">
    <source>
        <dbReference type="ARBA" id="ARBA00023170"/>
    </source>
</evidence>
<evidence type="ECO:0000256" key="3">
    <source>
        <dbReference type="ARBA" id="ARBA00022606"/>
    </source>
</evidence>
<dbReference type="GO" id="GO:0005886">
    <property type="term" value="C:plasma membrane"/>
    <property type="evidence" value="ECO:0007669"/>
    <property type="project" value="UniProtKB-SubCell"/>
</dbReference>
<dbReference type="GO" id="GO:0004984">
    <property type="term" value="F:olfactory receptor activity"/>
    <property type="evidence" value="ECO:0007669"/>
    <property type="project" value="InterPro"/>
</dbReference>
<organism evidence="11 12">
    <name type="scientific">Rhynocoris fuscipes</name>
    <dbReference type="NCBI Taxonomy" id="488301"/>
    <lineage>
        <taxon>Eukaryota</taxon>
        <taxon>Metazoa</taxon>
        <taxon>Ecdysozoa</taxon>
        <taxon>Arthropoda</taxon>
        <taxon>Hexapoda</taxon>
        <taxon>Insecta</taxon>
        <taxon>Pterygota</taxon>
        <taxon>Neoptera</taxon>
        <taxon>Paraneoptera</taxon>
        <taxon>Hemiptera</taxon>
        <taxon>Heteroptera</taxon>
        <taxon>Panheteroptera</taxon>
        <taxon>Cimicomorpha</taxon>
        <taxon>Reduviidae</taxon>
        <taxon>Harpactorinae</taxon>
        <taxon>Harpactorini</taxon>
        <taxon>Rhynocoris</taxon>
    </lineage>
</organism>
<evidence type="ECO:0000256" key="1">
    <source>
        <dbReference type="ARBA" id="ARBA00004651"/>
    </source>
</evidence>
<dbReference type="InterPro" id="IPR004117">
    <property type="entry name" value="7tm6_olfct_rcpt"/>
</dbReference>
<dbReference type="Proteomes" id="UP001461498">
    <property type="component" value="Unassembled WGS sequence"/>
</dbReference>
<keyword evidence="5" id="KW-0552">Olfaction</keyword>
<keyword evidence="9" id="KW-0807">Transducer</keyword>
<feature type="transmembrane region" description="Helical" evidence="10">
    <location>
        <begin position="70"/>
        <end position="91"/>
    </location>
</feature>
<evidence type="ECO:0000256" key="5">
    <source>
        <dbReference type="ARBA" id="ARBA00022725"/>
    </source>
</evidence>
<sequence>MLKDYESKQYVDKVENFGKKFITTFLLFGLSNPVLGFIIFITHDLMTNFEKKRLIIQIWLPWSTEETLPYLAANILATLMTVSICAVYTGLDVLDFTYTFQVSTNLKVLQNLLETKGIKDKKFYEMHNVIIESHLGKYGNIVHKNYSNPFTLTPVMTIRRAEETIQYDALSKMACCMAPPLVACCCGQEIITQMERLHEASYMSNWYQENPKVRKDLLTMMIRTTKPSTVNYRMFLTFDHEYLAKVNNSNFLFTYM</sequence>
<protein>
    <submittedName>
        <fullName evidence="11">Uncharacterized protein</fullName>
    </submittedName>
</protein>
<reference evidence="11 12" key="1">
    <citation type="submission" date="2022-12" db="EMBL/GenBank/DDBJ databases">
        <title>Chromosome-level genome assembly of true bugs.</title>
        <authorList>
            <person name="Ma L."/>
            <person name="Li H."/>
        </authorList>
    </citation>
    <scope>NUCLEOTIDE SEQUENCE [LARGE SCALE GENOMIC DNA]</scope>
    <source>
        <strain evidence="11">Lab_2022b</strain>
    </source>
</reference>
<evidence type="ECO:0000256" key="7">
    <source>
        <dbReference type="ARBA" id="ARBA00023136"/>
    </source>
</evidence>
<dbReference type="EMBL" id="JAPXFL010000005">
    <property type="protein sequence ID" value="KAK9506405.1"/>
    <property type="molecule type" value="Genomic_DNA"/>
</dbReference>
<evidence type="ECO:0000256" key="4">
    <source>
        <dbReference type="ARBA" id="ARBA00022692"/>
    </source>
</evidence>
<keyword evidence="7 10" id="KW-0472">Membrane</keyword>
<keyword evidence="8" id="KW-0675">Receptor</keyword>
<proteinExistence type="predicted"/>
<keyword evidence="4 10" id="KW-0812">Transmembrane</keyword>
<evidence type="ECO:0000256" key="9">
    <source>
        <dbReference type="ARBA" id="ARBA00023224"/>
    </source>
</evidence>
<name>A0AAW1D8A3_9HEMI</name>
<dbReference type="PANTHER" id="PTHR21137">
    <property type="entry name" value="ODORANT RECEPTOR"/>
    <property type="match status" value="1"/>
</dbReference>